<dbReference type="SUPFAM" id="SSF50044">
    <property type="entry name" value="SH3-domain"/>
    <property type="match status" value="1"/>
</dbReference>
<proteinExistence type="inferred from homology"/>
<dbReference type="Proteomes" id="UP000516046">
    <property type="component" value="Chromosome"/>
</dbReference>
<dbReference type="AlphaFoldDB" id="A0A7G9WGJ4"/>
<organism evidence="6 7">
    <name type="scientific">Caproicibacterium amylolyticum</name>
    <dbReference type="NCBI Taxonomy" id="2766537"/>
    <lineage>
        <taxon>Bacteria</taxon>
        <taxon>Bacillati</taxon>
        <taxon>Bacillota</taxon>
        <taxon>Clostridia</taxon>
        <taxon>Eubacteriales</taxon>
        <taxon>Oscillospiraceae</taxon>
        <taxon>Caproicibacterium</taxon>
    </lineage>
</organism>
<dbReference type="Gene3D" id="3.90.1720.10">
    <property type="entry name" value="endopeptidase domain like (from Nostoc punctiforme)"/>
    <property type="match status" value="1"/>
</dbReference>
<protein>
    <submittedName>
        <fullName evidence="6">C40 family peptidase</fullName>
    </submittedName>
</protein>
<dbReference type="GO" id="GO:0008234">
    <property type="term" value="F:cysteine-type peptidase activity"/>
    <property type="evidence" value="ECO:0007669"/>
    <property type="project" value="UniProtKB-KW"/>
</dbReference>
<comment type="similarity">
    <text evidence="1">Belongs to the peptidase C40 family.</text>
</comment>
<keyword evidence="7" id="KW-1185">Reference proteome</keyword>
<evidence type="ECO:0000256" key="3">
    <source>
        <dbReference type="ARBA" id="ARBA00022801"/>
    </source>
</evidence>
<evidence type="ECO:0000313" key="7">
    <source>
        <dbReference type="Proteomes" id="UP000516046"/>
    </source>
</evidence>
<dbReference type="EMBL" id="CP060696">
    <property type="protein sequence ID" value="QNO17806.1"/>
    <property type="molecule type" value="Genomic_DNA"/>
</dbReference>
<keyword evidence="4" id="KW-0788">Thiol protease</keyword>
<dbReference type="Pfam" id="PF18348">
    <property type="entry name" value="SH3_16"/>
    <property type="match status" value="1"/>
</dbReference>
<dbReference type="InterPro" id="IPR038765">
    <property type="entry name" value="Papain-like_cys_pep_sf"/>
</dbReference>
<sequence>MNTVFINNVTDLFSRPDNTERVDQALCGTSAKILEQSDGWYYLETCYGYHGWVQKTRMRPFAKRNAWDLAPKLIVLQPLADILTQPRVQSTRLTTVLRGGILGQFGTALQDGWQHVCLPGGEAGWVPASFLAPMPKFDGVPEKEMRTRITDSALSYLGTQYRWGGKSPFGIDCSGLTQMAYQLNGITIWRDAEIKPGYAVHEIEKDKMKPADLLYFPGHVAMYLGNGKFVHATGHVGDSCVTINSLDPYNDHYREDLAENMIAVGSAFPLQKSAAFTAD</sequence>
<dbReference type="GO" id="GO:0006508">
    <property type="term" value="P:proteolysis"/>
    <property type="evidence" value="ECO:0007669"/>
    <property type="project" value="UniProtKB-KW"/>
</dbReference>
<dbReference type="InterPro" id="IPR036028">
    <property type="entry name" value="SH3-like_dom_sf"/>
</dbReference>
<evidence type="ECO:0000256" key="4">
    <source>
        <dbReference type="ARBA" id="ARBA00022807"/>
    </source>
</evidence>
<keyword evidence="2" id="KW-0645">Protease</keyword>
<feature type="domain" description="NlpC/P60" evidence="5">
    <location>
        <begin position="143"/>
        <end position="265"/>
    </location>
</feature>
<gene>
    <name evidence="6" type="ORF">H6X83_12915</name>
</gene>
<evidence type="ECO:0000256" key="2">
    <source>
        <dbReference type="ARBA" id="ARBA00022670"/>
    </source>
</evidence>
<dbReference type="Gene3D" id="2.30.30.40">
    <property type="entry name" value="SH3 Domains"/>
    <property type="match status" value="2"/>
</dbReference>
<dbReference type="InterPro" id="IPR000064">
    <property type="entry name" value="NLP_P60_dom"/>
</dbReference>
<dbReference type="PANTHER" id="PTHR47053:SF1">
    <property type="entry name" value="MUREIN DD-ENDOPEPTIDASE MEPH-RELATED"/>
    <property type="match status" value="1"/>
</dbReference>
<evidence type="ECO:0000313" key="6">
    <source>
        <dbReference type="EMBL" id="QNO17806.1"/>
    </source>
</evidence>
<dbReference type="KEGG" id="caml:H6X83_12915"/>
<reference evidence="6 7" key="1">
    <citation type="submission" date="2020-08" db="EMBL/GenBank/DDBJ databases">
        <authorList>
            <person name="Ren C."/>
            <person name="Gu Y."/>
            <person name="Xu Y."/>
        </authorList>
    </citation>
    <scope>NUCLEOTIDE SEQUENCE [LARGE SCALE GENOMIC DNA]</scope>
    <source>
        <strain evidence="6 7">LBM18003</strain>
    </source>
</reference>
<dbReference type="PANTHER" id="PTHR47053">
    <property type="entry name" value="MUREIN DD-ENDOPEPTIDASE MEPH-RELATED"/>
    <property type="match status" value="1"/>
</dbReference>
<dbReference type="InterPro" id="IPR051202">
    <property type="entry name" value="Peptidase_C40"/>
</dbReference>
<dbReference type="SUPFAM" id="SSF54001">
    <property type="entry name" value="Cysteine proteinases"/>
    <property type="match status" value="1"/>
</dbReference>
<dbReference type="InterPro" id="IPR041382">
    <property type="entry name" value="SH3_16"/>
</dbReference>
<accession>A0A7G9WGJ4</accession>
<name>A0A7G9WGJ4_9FIRM</name>
<dbReference type="Pfam" id="PF00877">
    <property type="entry name" value="NLPC_P60"/>
    <property type="match status" value="1"/>
</dbReference>
<dbReference type="RefSeq" id="WP_212506869.1">
    <property type="nucleotide sequence ID" value="NZ_CP060696.1"/>
</dbReference>
<keyword evidence="3" id="KW-0378">Hydrolase</keyword>
<evidence type="ECO:0000256" key="1">
    <source>
        <dbReference type="ARBA" id="ARBA00007074"/>
    </source>
</evidence>
<evidence type="ECO:0000259" key="5">
    <source>
        <dbReference type="PROSITE" id="PS51935"/>
    </source>
</evidence>
<dbReference type="PROSITE" id="PS51935">
    <property type="entry name" value="NLPC_P60"/>
    <property type="match status" value="1"/>
</dbReference>